<dbReference type="PANTHER" id="PTHR46797:SF1">
    <property type="entry name" value="METHYLPHOSPHONATE SYNTHASE"/>
    <property type="match status" value="1"/>
</dbReference>
<dbReference type="InterPro" id="IPR010982">
    <property type="entry name" value="Lambda_DNA-bd_dom_sf"/>
</dbReference>
<dbReference type="SUPFAM" id="SSF51182">
    <property type="entry name" value="RmlC-like cupins"/>
    <property type="match status" value="1"/>
</dbReference>
<dbReference type="EMBL" id="JAHJDP010000095">
    <property type="protein sequence ID" value="MBU2692524.1"/>
    <property type="molecule type" value="Genomic_DNA"/>
</dbReference>
<dbReference type="Proteomes" id="UP000777784">
    <property type="component" value="Unassembled WGS sequence"/>
</dbReference>
<dbReference type="SMART" id="SM00530">
    <property type="entry name" value="HTH_XRE"/>
    <property type="match status" value="1"/>
</dbReference>
<evidence type="ECO:0000259" key="2">
    <source>
        <dbReference type="PROSITE" id="PS50943"/>
    </source>
</evidence>
<name>A0A948S294_UNCEI</name>
<evidence type="ECO:0000313" key="4">
    <source>
        <dbReference type="Proteomes" id="UP000777784"/>
    </source>
</evidence>
<comment type="caution">
    <text evidence="3">The sequence shown here is derived from an EMBL/GenBank/DDBJ whole genome shotgun (WGS) entry which is preliminary data.</text>
</comment>
<keyword evidence="1" id="KW-0238">DNA-binding</keyword>
<dbReference type="Pfam" id="PF01381">
    <property type="entry name" value="HTH_3"/>
    <property type="match status" value="1"/>
</dbReference>
<accession>A0A948S294</accession>
<dbReference type="InterPro" id="IPR050807">
    <property type="entry name" value="TransReg_Diox_bact_type"/>
</dbReference>
<sequence>MTLTIGEKIRRIRHTQKRSLRNLSTGTGLSATYLGDIERGKSSPTIPALSRIAGALGLPLAELVRDQENRDRGEHLLESQQLLTGRIGGYSLWKYGEERDGCRLAAYYIELPPNENRMADFLKNEGLACIYIKSGPVTLSWDEKEIRLNTGDSLQVLLQPPGFHCSAEKKRAGIFIFIIREEIEFNNIHEL</sequence>
<dbReference type="AlphaFoldDB" id="A0A948S294"/>
<dbReference type="InterPro" id="IPR001387">
    <property type="entry name" value="Cro/C1-type_HTH"/>
</dbReference>
<dbReference type="GO" id="GO:0003677">
    <property type="term" value="F:DNA binding"/>
    <property type="evidence" value="ECO:0007669"/>
    <property type="project" value="UniProtKB-KW"/>
</dbReference>
<dbReference type="CDD" id="cd00093">
    <property type="entry name" value="HTH_XRE"/>
    <property type="match status" value="1"/>
</dbReference>
<evidence type="ECO:0000256" key="1">
    <source>
        <dbReference type="ARBA" id="ARBA00023125"/>
    </source>
</evidence>
<dbReference type="Gene3D" id="1.10.260.40">
    <property type="entry name" value="lambda repressor-like DNA-binding domains"/>
    <property type="match status" value="1"/>
</dbReference>
<reference evidence="3" key="1">
    <citation type="submission" date="2021-05" db="EMBL/GenBank/DDBJ databases">
        <title>Energy efficiency and biological interactions define the core microbiome of deep oligotrophic groundwater.</title>
        <authorList>
            <person name="Mehrshad M."/>
            <person name="Lopez-Fernandez M."/>
            <person name="Bell E."/>
            <person name="Bernier-Latmani R."/>
            <person name="Bertilsson S."/>
            <person name="Dopson M."/>
        </authorList>
    </citation>
    <scope>NUCLEOTIDE SEQUENCE</scope>
    <source>
        <strain evidence="3">Modern_marine.mb.64</strain>
    </source>
</reference>
<gene>
    <name evidence="3" type="ORF">KJ970_16530</name>
</gene>
<dbReference type="Gene3D" id="2.60.120.10">
    <property type="entry name" value="Jelly Rolls"/>
    <property type="match status" value="1"/>
</dbReference>
<dbReference type="SUPFAM" id="SSF47413">
    <property type="entry name" value="lambda repressor-like DNA-binding domains"/>
    <property type="match status" value="1"/>
</dbReference>
<dbReference type="PROSITE" id="PS50943">
    <property type="entry name" value="HTH_CROC1"/>
    <property type="match status" value="1"/>
</dbReference>
<dbReference type="GO" id="GO:0005829">
    <property type="term" value="C:cytosol"/>
    <property type="evidence" value="ECO:0007669"/>
    <property type="project" value="TreeGrafter"/>
</dbReference>
<organism evidence="3 4">
    <name type="scientific">Eiseniibacteriota bacterium</name>
    <dbReference type="NCBI Taxonomy" id="2212470"/>
    <lineage>
        <taxon>Bacteria</taxon>
        <taxon>Candidatus Eiseniibacteriota</taxon>
    </lineage>
</organism>
<evidence type="ECO:0000313" key="3">
    <source>
        <dbReference type="EMBL" id="MBU2692524.1"/>
    </source>
</evidence>
<proteinExistence type="predicted"/>
<dbReference type="InterPro" id="IPR011051">
    <property type="entry name" value="RmlC_Cupin_sf"/>
</dbReference>
<dbReference type="GO" id="GO:0003700">
    <property type="term" value="F:DNA-binding transcription factor activity"/>
    <property type="evidence" value="ECO:0007669"/>
    <property type="project" value="TreeGrafter"/>
</dbReference>
<dbReference type="PANTHER" id="PTHR46797">
    <property type="entry name" value="HTH-TYPE TRANSCRIPTIONAL REGULATOR"/>
    <property type="match status" value="1"/>
</dbReference>
<feature type="domain" description="HTH cro/C1-type" evidence="2">
    <location>
        <begin position="9"/>
        <end position="63"/>
    </location>
</feature>
<dbReference type="InterPro" id="IPR014710">
    <property type="entry name" value="RmlC-like_jellyroll"/>
</dbReference>
<protein>
    <submittedName>
        <fullName evidence="3">XRE family transcriptional regulator</fullName>
    </submittedName>
</protein>